<dbReference type="SMART" id="SM00345">
    <property type="entry name" value="HTH_GNTR"/>
    <property type="match status" value="1"/>
</dbReference>
<dbReference type="Pfam" id="PF00392">
    <property type="entry name" value="GntR"/>
    <property type="match status" value="1"/>
</dbReference>
<dbReference type="RefSeq" id="WP_064787843.1">
    <property type="nucleotide sequence ID" value="NZ_CP031555.1"/>
</dbReference>
<dbReference type="InterPro" id="IPR011711">
    <property type="entry name" value="GntR_C"/>
</dbReference>
<dbReference type="Gene3D" id="1.10.10.10">
    <property type="entry name" value="Winged helix-like DNA-binding domain superfamily/Winged helix DNA-binding domain"/>
    <property type="match status" value="1"/>
</dbReference>
<dbReference type="PANTHER" id="PTHR43537">
    <property type="entry name" value="TRANSCRIPTIONAL REGULATOR, GNTR FAMILY"/>
    <property type="match status" value="1"/>
</dbReference>
<feature type="domain" description="HTH gntR-type" evidence="4">
    <location>
        <begin position="25"/>
        <end position="92"/>
    </location>
</feature>
<evidence type="ECO:0000313" key="6">
    <source>
        <dbReference type="Proteomes" id="UP000256971"/>
    </source>
</evidence>
<dbReference type="EMBL" id="CP031555">
    <property type="protein sequence ID" value="AXO13189.1"/>
    <property type="molecule type" value="Genomic_DNA"/>
</dbReference>
<accession>A0ABM6XU87</accession>
<protein>
    <submittedName>
        <fullName evidence="5">GntR family transcriptional regulator</fullName>
    </submittedName>
</protein>
<evidence type="ECO:0000256" key="1">
    <source>
        <dbReference type="ARBA" id="ARBA00023015"/>
    </source>
</evidence>
<name>A0ABM6XU87_9PROT</name>
<evidence type="ECO:0000259" key="4">
    <source>
        <dbReference type="PROSITE" id="PS50949"/>
    </source>
</evidence>
<dbReference type="InterPro" id="IPR008920">
    <property type="entry name" value="TF_FadR/GntR_C"/>
</dbReference>
<dbReference type="PANTHER" id="PTHR43537:SF53">
    <property type="entry name" value="HTH-TYPE TRANSCRIPTIONAL REPRESSOR NANR"/>
    <property type="match status" value="1"/>
</dbReference>
<keyword evidence="3" id="KW-0804">Transcription</keyword>
<sequence length="252" mass="28313">MESIVTMAKAEQTGSYSSYKGSEKLRPEEMIYHEMLDAILDRRLEPGMKLIEEDLAKTFGVSRARIRATFLQLAHDKLINLVPNRGAFVAEPTIDEAIEVFSARRMIEDGVARKVATSMTPERAEQIKAHLDREHDAHHRGDHRAAIILSGEFHLLLARLSGNLVIEEFLERLILRTSLIIAMYESPQPVDCSHTEHDQLLNALLSGDPDVAAAEMSRHLDAIRDRLQLQRPKPGKTDFASIFGRIPTSEAS</sequence>
<gene>
    <name evidence="5" type="ORF">DY252_02155</name>
</gene>
<dbReference type="Pfam" id="PF07729">
    <property type="entry name" value="FCD"/>
    <property type="match status" value="1"/>
</dbReference>
<keyword evidence="1" id="KW-0805">Transcription regulation</keyword>
<dbReference type="InterPro" id="IPR036388">
    <property type="entry name" value="WH-like_DNA-bd_sf"/>
</dbReference>
<evidence type="ECO:0000256" key="3">
    <source>
        <dbReference type="ARBA" id="ARBA00023163"/>
    </source>
</evidence>
<reference evidence="5 6" key="1">
    <citation type="submission" date="2018-08" db="EMBL/GenBank/DDBJ databases">
        <title>Complete genome sequence of type strain Thalassospira indica MCCC 1A01103T, isolated from isolated from deep seawater of the Indian Ocean.</title>
        <authorList>
            <person name="Liu Y."/>
        </authorList>
    </citation>
    <scope>NUCLEOTIDE SEQUENCE [LARGE SCALE GENOMIC DNA]</scope>
    <source>
        <strain evidence="5 6">PB8BT</strain>
    </source>
</reference>
<dbReference type="InterPro" id="IPR000524">
    <property type="entry name" value="Tscrpt_reg_HTH_GntR"/>
</dbReference>
<evidence type="ECO:0000256" key="2">
    <source>
        <dbReference type="ARBA" id="ARBA00023125"/>
    </source>
</evidence>
<dbReference type="SUPFAM" id="SSF46785">
    <property type="entry name" value="Winged helix' DNA-binding domain"/>
    <property type="match status" value="1"/>
</dbReference>
<dbReference type="Gene3D" id="1.20.120.530">
    <property type="entry name" value="GntR ligand-binding domain-like"/>
    <property type="match status" value="1"/>
</dbReference>
<dbReference type="Proteomes" id="UP000256971">
    <property type="component" value="Chromosome"/>
</dbReference>
<keyword evidence="2" id="KW-0238">DNA-binding</keyword>
<dbReference type="PROSITE" id="PS50949">
    <property type="entry name" value="HTH_GNTR"/>
    <property type="match status" value="1"/>
</dbReference>
<dbReference type="SMART" id="SM00895">
    <property type="entry name" value="FCD"/>
    <property type="match status" value="1"/>
</dbReference>
<keyword evidence="6" id="KW-1185">Reference proteome</keyword>
<dbReference type="SUPFAM" id="SSF48008">
    <property type="entry name" value="GntR ligand-binding domain-like"/>
    <property type="match status" value="1"/>
</dbReference>
<organism evidence="5 6">
    <name type="scientific">Thalassospira indica</name>
    <dbReference type="NCBI Taxonomy" id="1891279"/>
    <lineage>
        <taxon>Bacteria</taxon>
        <taxon>Pseudomonadati</taxon>
        <taxon>Pseudomonadota</taxon>
        <taxon>Alphaproteobacteria</taxon>
        <taxon>Rhodospirillales</taxon>
        <taxon>Thalassospiraceae</taxon>
        <taxon>Thalassospira</taxon>
    </lineage>
</organism>
<proteinExistence type="predicted"/>
<dbReference type="InterPro" id="IPR036390">
    <property type="entry name" value="WH_DNA-bd_sf"/>
</dbReference>
<evidence type="ECO:0000313" key="5">
    <source>
        <dbReference type="EMBL" id="AXO13189.1"/>
    </source>
</evidence>